<organism evidence="1 2">
    <name type="scientific">Seminavis robusta</name>
    <dbReference type="NCBI Taxonomy" id="568900"/>
    <lineage>
        <taxon>Eukaryota</taxon>
        <taxon>Sar</taxon>
        <taxon>Stramenopiles</taxon>
        <taxon>Ochrophyta</taxon>
        <taxon>Bacillariophyta</taxon>
        <taxon>Bacillariophyceae</taxon>
        <taxon>Bacillariophycidae</taxon>
        <taxon>Naviculales</taxon>
        <taxon>Naviculaceae</taxon>
        <taxon>Seminavis</taxon>
    </lineage>
</organism>
<comment type="caution">
    <text evidence="1">The sequence shown here is derived from an EMBL/GenBank/DDBJ whole genome shotgun (WGS) entry which is preliminary data.</text>
</comment>
<evidence type="ECO:0000313" key="2">
    <source>
        <dbReference type="Proteomes" id="UP001153069"/>
    </source>
</evidence>
<gene>
    <name evidence="1" type="ORF">SEMRO_275_G105840.1</name>
</gene>
<sequence length="264" mass="28001">MEPTSTCSTPHQCIAVVAQLNNQGVQSLAVGQDSDALCFFKQACFARERCLPVCPTVAGTSDCVDSSVANVIAARNTATTNIHANGTATVGATHVRCPTARLPGPWMATTIPSLADDGFYIANQAMCFKLDDQSNDACPGMIGMIGLILLFNTALALHCDGLKNGDSEKLQRAINAYASCISIISSDNNIMFDSVKTVALFCWNNLAQILYRCQASPDLAVSVLRFMESFMATFKCDASKEIAESIFANAVLIPSSPLRAAVAA</sequence>
<name>A0A9N8HDW8_9STRA</name>
<accession>A0A9N8HDW8</accession>
<protein>
    <submittedName>
        <fullName evidence="1">Uncharacterized protein</fullName>
    </submittedName>
</protein>
<keyword evidence="2" id="KW-1185">Reference proteome</keyword>
<reference evidence="1" key="1">
    <citation type="submission" date="2020-06" db="EMBL/GenBank/DDBJ databases">
        <authorList>
            <consortium name="Plant Systems Biology data submission"/>
        </authorList>
    </citation>
    <scope>NUCLEOTIDE SEQUENCE</scope>
    <source>
        <strain evidence="1">D6</strain>
    </source>
</reference>
<proteinExistence type="predicted"/>
<dbReference type="EMBL" id="CAICTM010000274">
    <property type="protein sequence ID" value="CAB9506698.1"/>
    <property type="molecule type" value="Genomic_DNA"/>
</dbReference>
<dbReference type="AlphaFoldDB" id="A0A9N8HDW8"/>
<evidence type="ECO:0000313" key="1">
    <source>
        <dbReference type="EMBL" id="CAB9506698.1"/>
    </source>
</evidence>
<dbReference type="Proteomes" id="UP001153069">
    <property type="component" value="Unassembled WGS sequence"/>
</dbReference>